<sequence>MRKRFLNSYFHNQSVKSLYKFHSGISIPLFNLPIDKSNQKNPIRSQSAALFREYIMMS</sequence>
<dbReference type="AlphaFoldDB" id="A0A1N6MQT7"/>
<gene>
    <name evidence="1" type="ORF">XIS1_1100009</name>
</gene>
<organism evidence="1 2">
    <name type="scientific">Xenorhabdus innexi</name>
    <dbReference type="NCBI Taxonomy" id="290109"/>
    <lineage>
        <taxon>Bacteria</taxon>
        <taxon>Pseudomonadati</taxon>
        <taxon>Pseudomonadota</taxon>
        <taxon>Gammaproteobacteria</taxon>
        <taxon>Enterobacterales</taxon>
        <taxon>Morganellaceae</taxon>
        <taxon>Xenorhabdus</taxon>
    </lineage>
</organism>
<dbReference type="Proteomes" id="UP000196435">
    <property type="component" value="Unassembled WGS sequence"/>
</dbReference>
<proteinExistence type="predicted"/>
<evidence type="ECO:0000313" key="1">
    <source>
        <dbReference type="EMBL" id="SIP71213.1"/>
    </source>
</evidence>
<accession>A0A1N6MQT7</accession>
<name>A0A1N6MQT7_9GAMM</name>
<dbReference type="EMBL" id="FTLG01000014">
    <property type="protein sequence ID" value="SIP71213.1"/>
    <property type="molecule type" value="Genomic_DNA"/>
</dbReference>
<protein>
    <submittedName>
        <fullName evidence="1">Uncharacterized protein</fullName>
    </submittedName>
</protein>
<evidence type="ECO:0000313" key="2">
    <source>
        <dbReference type="Proteomes" id="UP000196435"/>
    </source>
</evidence>
<reference evidence="2" key="1">
    <citation type="submission" date="2016-12" db="EMBL/GenBank/DDBJ databases">
        <authorList>
            <person name="Gaudriault S."/>
        </authorList>
    </citation>
    <scope>NUCLEOTIDE SEQUENCE [LARGE SCALE GENOMIC DNA]</scope>
    <source>
        <strain evidence="2">HGB1681 (deposited as PTA-6826 in the American Type Culture Collection)</strain>
    </source>
</reference>